<dbReference type="Pfam" id="PF00213">
    <property type="entry name" value="OSCP"/>
    <property type="match status" value="1"/>
</dbReference>
<evidence type="ECO:0000256" key="5">
    <source>
        <dbReference type="ARBA" id="ARBA00023136"/>
    </source>
</evidence>
<organism evidence="8 9">
    <name type="scientific">Actinoplanes sandaracinus</name>
    <dbReference type="NCBI Taxonomy" id="3045177"/>
    <lineage>
        <taxon>Bacteria</taxon>
        <taxon>Bacillati</taxon>
        <taxon>Actinomycetota</taxon>
        <taxon>Actinomycetes</taxon>
        <taxon>Micromonosporales</taxon>
        <taxon>Micromonosporaceae</taxon>
        <taxon>Actinoplanes</taxon>
    </lineage>
</organism>
<evidence type="ECO:0000313" key="9">
    <source>
        <dbReference type="Proteomes" id="UP001241758"/>
    </source>
</evidence>
<keyword evidence="3 7" id="KW-0375">Hydrogen ion transport</keyword>
<keyword evidence="7" id="KW-0139">CF(1)</keyword>
<reference evidence="8 9" key="1">
    <citation type="submission" date="2023-05" db="EMBL/GenBank/DDBJ databases">
        <title>Actinoplanes sp. NEAU-A12 genome sequencing.</title>
        <authorList>
            <person name="Wang Z.-S."/>
        </authorList>
    </citation>
    <scope>NUCLEOTIDE SEQUENCE [LARGE SCALE GENOMIC DNA]</scope>
    <source>
        <strain evidence="8 9">NEAU-A12</strain>
    </source>
</reference>
<name>A0ABT6WDI4_9ACTN</name>
<dbReference type="Gene3D" id="1.10.520.20">
    <property type="entry name" value="N-terminal domain of the delta subunit of the F1F0-ATP synthase"/>
    <property type="match status" value="1"/>
</dbReference>
<comment type="function">
    <text evidence="7">This protein is part of the stalk that links CF(0) to CF(1). It either transmits conformational changes from CF(0) to CF(1) or is implicated in proton conduction.</text>
</comment>
<evidence type="ECO:0000256" key="2">
    <source>
        <dbReference type="ARBA" id="ARBA00022448"/>
    </source>
</evidence>
<dbReference type="Proteomes" id="UP001241758">
    <property type="component" value="Unassembled WGS sequence"/>
</dbReference>
<evidence type="ECO:0000256" key="7">
    <source>
        <dbReference type="HAMAP-Rule" id="MF_01416"/>
    </source>
</evidence>
<sequence length="273" mass="28665">MTSSVSREAYGEASERLAANTASATAPQLVTIADEILSVAGLLRAQPRLRRALTDPSRPGTDRAGLLKSLLAGKLSDSAMNALTALVAGRFSRPADLLDATERLGVEALLNAAERDGKLAEVEDELFRFGQIVSGDSTLAVTLSDAGAPVDRRVKLVQDLLKGKVHVATGRLAEVALTGFGGRGFEASLARLVETTAAKRDREVAYVTVAKPLTDAEEQALGAKLASIYGRQVSVKVDVEPAVLGGVSVRVGSDLYDGTILRRLNAAKQAFAK</sequence>
<proteinExistence type="inferred from homology"/>
<gene>
    <name evidence="7" type="primary">atpH</name>
    <name evidence="8" type="ORF">QLQ12_04170</name>
</gene>
<dbReference type="PRINTS" id="PR00125">
    <property type="entry name" value="ATPASEDELTA"/>
</dbReference>
<dbReference type="InterPro" id="IPR000711">
    <property type="entry name" value="ATPase_OSCP/dsu"/>
</dbReference>
<keyword evidence="2 7" id="KW-0813">Transport</keyword>
<comment type="subcellular location">
    <subcellularLocation>
        <location evidence="7">Cell membrane</location>
        <topology evidence="7">Peripheral membrane protein</topology>
    </subcellularLocation>
    <subcellularLocation>
        <location evidence="1">Membrane</location>
    </subcellularLocation>
</comment>
<accession>A0ABT6WDI4</accession>
<comment type="similarity">
    <text evidence="7">Belongs to the ATPase delta chain family.</text>
</comment>
<keyword evidence="4 7" id="KW-0406">Ion transport</keyword>
<protein>
    <recommendedName>
        <fullName evidence="7">ATP synthase subunit delta</fullName>
    </recommendedName>
    <alternativeName>
        <fullName evidence="7">ATP synthase F(1) sector subunit delta</fullName>
    </alternativeName>
    <alternativeName>
        <fullName evidence="7">F-type ATPase subunit delta</fullName>
        <shortName evidence="7">F-ATPase subunit delta</shortName>
    </alternativeName>
</protein>
<dbReference type="RefSeq" id="WP_282757175.1">
    <property type="nucleotide sequence ID" value="NZ_JASCTH010000002.1"/>
</dbReference>
<keyword evidence="5 7" id="KW-0472">Membrane</keyword>
<evidence type="ECO:0000256" key="4">
    <source>
        <dbReference type="ARBA" id="ARBA00023065"/>
    </source>
</evidence>
<evidence type="ECO:0000256" key="3">
    <source>
        <dbReference type="ARBA" id="ARBA00022781"/>
    </source>
</evidence>
<comment type="function">
    <text evidence="7">F(1)F(0) ATP synthase produces ATP from ADP in the presence of a proton or sodium gradient. F-type ATPases consist of two structural domains, F(1) containing the extramembraneous catalytic core and F(0) containing the membrane proton channel, linked together by a central stalk and a peripheral stalk. During catalysis, ATP synthesis in the catalytic domain of F(1) is coupled via a rotary mechanism of the central stalk subunits to proton translocation.</text>
</comment>
<dbReference type="HAMAP" id="MF_01416">
    <property type="entry name" value="ATP_synth_delta_bact"/>
    <property type="match status" value="1"/>
</dbReference>
<dbReference type="NCBIfam" id="NF009967">
    <property type="entry name" value="PRK13430.1"/>
    <property type="match status" value="1"/>
</dbReference>
<evidence type="ECO:0000313" key="8">
    <source>
        <dbReference type="EMBL" id="MDI6097796.1"/>
    </source>
</evidence>
<keyword evidence="6 7" id="KW-0066">ATP synthesis</keyword>
<keyword evidence="9" id="KW-1185">Reference proteome</keyword>
<comment type="caution">
    <text evidence="8">The sequence shown here is derived from an EMBL/GenBank/DDBJ whole genome shotgun (WGS) entry which is preliminary data.</text>
</comment>
<dbReference type="InterPro" id="IPR026015">
    <property type="entry name" value="ATP_synth_OSCP/delta_N_sf"/>
</dbReference>
<evidence type="ECO:0000256" key="6">
    <source>
        <dbReference type="ARBA" id="ARBA00023310"/>
    </source>
</evidence>
<keyword evidence="7" id="KW-1003">Cell membrane</keyword>
<dbReference type="EMBL" id="JASCTH010000002">
    <property type="protein sequence ID" value="MDI6097796.1"/>
    <property type="molecule type" value="Genomic_DNA"/>
</dbReference>
<evidence type="ECO:0000256" key="1">
    <source>
        <dbReference type="ARBA" id="ARBA00004370"/>
    </source>
</evidence>
<dbReference type="PANTHER" id="PTHR11910">
    <property type="entry name" value="ATP SYNTHASE DELTA CHAIN"/>
    <property type="match status" value="1"/>
</dbReference>